<dbReference type="InterPro" id="IPR027417">
    <property type="entry name" value="P-loop_NTPase"/>
</dbReference>
<dbReference type="PROSITE" id="PS00211">
    <property type="entry name" value="ABC_TRANSPORTER_1"/>
    <property type="match status" value="1"/>
</dbReference>
<proteinExistence type="predicted"/>
<organism evidence="11 12">
    <name type="scientific">Actinomycetospora chibensis</name>
    <dbReference type="NCBI Taxonomy" id="663606"/>
    <lineage>
        <taxon>Bacteria</taxon>
        <taxon>Bacillati</taxon>
        <taxon>Actinomycetota</taxon>
        <taxon>Actinomycetes</taxon>
        <taxon>Pseudonocardiales</taxon>
        <taxon>Pseudonocardiaceae</taxon>
        <taxon>Actinomycetospora</taxon>
    </lineage>
</organism>
<dbReference type="RefSeq" id="WP_274191601.1">
    <property type="nucleotide sequence ID" value="NZ_BAABHN010000029.1"/>
</dbReference>
<keyword evidence="8" id="KW-0406">Ion transport</keyword>
<keyword evidence="5" id="KW-0547">Nucleotide-binding</keyword>
<evidence type="ECO:0000256" key="3">
    <source>
        <dbReference type="ARBA" id="ARBA00022475"/>
    </source>
</evidence>
<dbReference type="CDD" id="cd03214">
    <property type="entry name" value="ABC_Iron-Siderophores_B12_Hemin"/>
    <property type="match status" value="1"/>
</dbReference>
<dbReference type="InterPro" id="IPR003439">
    <property type="entry name" value="ABC_transporter-like_ATP-bd"/>
</dbReference>
<dbReference type="InterPro" id="IPR003593">
    <property type="entry name" value="AAA+_ATPase"/>
</dbReference>
<dbReference type="SMART" id="SM00382">
    <property type="entry name" value="AAA"/>
    <property type="match status" value="1"/>
</dbReference>
<keyword evidence="3" id="KW-1003">Cell membrane</keyword>
<evidence type="ECO:0000256" key="2">
    <source>
        <dbReference type="ARBA" id="ARBA00022448"/>
    </source>
</evidence>
<evidence type="ECO:0000256" key="7">
    <source>
        <dbReference type="ARBA" id="ARBA00023004"/>
    </source>
</evidence>
<evidence type="ECO:0000256" key="6">
    <source>
        <dbReference type="ARBA" id="ARBA00022840"/>
    </source>
</evidence>
<keyword evidence="9" id="KW-0472">Membrane</keyword>
<sequence>MSLRAHDLTLGYGGTPVVADLSLELPPGSVTAIVGANACGKSTLLRGLIRLLAPSSGAVLLDGTELARLGTREVARRLGLLPQSPSAPEGLTVEDLVARGRYPHQSWLQQFSRDDQHHIDWALEVTDTAGLRRRSLDALSGGQRQRAWIAMALAQDTETLLLDEPTTFLDMAHQVEVLDLLSDLNREQGRTIVMVLHDLNQACRYADHIVAMHRGRIHAQGPPSEVVDAEMVRTVFGLDVRIVPDPEEHTPMCVPAKRRRRRVDAPEQQPTVT</sequence>
<evidence type="ECO:0000259" key="10">
    <source>
        <dbReference type="PROSITE" id="PS50893"/>
    </source>
</evidence>
<gene>
    <name evidence="11" type="ORF">ACFPEL_14200</name>
</gene>
<dbReference type="PANTHER" id="PTHR42771">
    <property type="entry name" value="IRON(3+)-HYDROXAMATE IMPORT ATP-BINDING PROTEIN FHUC"/>
    <property type="match status" value="1"/>
</dbReference>
<reference evidence="12" key="1">
    <citation type="journal article" date="2019" name="Int. J. Syst. Evol. Microbiol.">
        <title>The Global Catalogue of Microorganisms (GCM) 10K type strain sequencing project: providing services to taxonomists for standard genome sequencing and annotation.</title>
        <authorList>
            <consortium name="The Broad Institute Genomics Platform"/>
            <consortium name="The Broad Institute Genome Sequencing Center for Infectious Disease"/>
            <person name="Wu L."/>
            <person name="Ma J."/>
        </authorList>
    </citation>
    <scope>NUCLEOTIDE SEQUENCE [LARGE SCALE GENOMIC DNA]</scope>
    <source>
        <strain evidence="12">CCUG 50347</strain>
    </source>
</reference>
<dbReference type="Pfam" id="PF00005">
    <property type="entry name" value="ABC_tran"/>
    <property type="match status" value="1"/>
</dbReference>
<dbReference type="PROSITE" id="PS50893">
    <property type="entry name" value="ABC_TRANSPORTER_2"/>
    <property type="match status" value="1"/>
</dbReference>
<keyword evidence="6 11" id="KW-0067">ATP-binding</keyword>
<keyword evidence="7" id="KW-0408">Iron</keyword>
<protein>
    <submittedName>
        <fullName evidence="11">ABC transporter ATP-binding protein</fullName>
    </submittedName>
</protein>
<dbReference type="PANTHER" id="PTHR42771:SF2">
    <property type="entry name" value="IRON(3+)-HYDROXAMATE IMPORT ATP-BINDING PROTEIN FHUC"/>
    <property type="match status" value="1"/>
</dbReference>
<feature type="domain" description="ABC transporter" evidence="10">
    <location>
        <begin position="3"/>
        <end position="239"/>
    </location>
</feature>
<evidence type="ECO:0000256" key="5">
    <source>
        <dbReference type="ARBA" id="ARBA00022741"/>
    </source>
</evidence>
<dbReference type="InterPro" id="IPR051535">
    <property type="entry name" value="Siderophore_ABC-ATPase"/>
</dbReference>
<evidence type="ECO:0000313" key="11">
    <source>
        <dbReference type="EMBL" id="MFC4833561.1"/>
    </source>
</evidence>
<keyword evidence="4" id="KW-0410">Iron transport</keyword>
<name>A0ABV9RH69_9PSEU</name>
<evidence type="ECO:0000256" key="8">
    <source>
        <dbReference type="ARBA" id="ARBA00023065"/>
    </source>
</evidence>
<accession>A0ABV9RH69</accession>
<dbReference type="InterPro" id="IPR017871">
    <property type="entry name" value="ABC_transporter-like_CS"/>
</dbReference>
<comment type="caution">
    <text evidence="11">The sequence shown here is derived from an EMBL/GenBank/DDBJ whole genome shotgun (WGS) entry which is preliminary data.</text>
</comment>
<comment type="subcellular location">
    <subcellularLocation>
        <location evidence="1">Cell membrane</location>
        <topology evidence="1">Peripheral membrane protein</topology>
    </subcellularLocation>
</comment>
<evidence type="ECO:0000256" key="1">
    <source>
        <dbReference type="ARBA" id="ARBA00004202"/>
    </source>
</evidence>
<dbReference type="EMBL" id="JBHSIM010000029">
    <property type="protein sequence ID" value="MFC4833561.1"/>
    <property type="molecule type" value="Genomic_DNA"/>
</dbReference>
<dbReference type="Gene3D" id="3.40.50.300">
    <property type="entry name" value="P-loop containing nucleotide triphosphate hydrolases"/>
    <property type="match status" value="1"/>
</dbReference>
<evidence type="ECO:0000256" key="4">
    <source>
        <dbReference type="ARBA" id="ARBA00022496"/>
    </source>
</evidence>
<evidence type="ECO:0000313" key="12">
    <source>
        <dbReference type="Proteomes" id="UP001595909"/>
    </source>
</evidence>
<keyword evidence="2" id="KW-0813">Transport</keyword>
<evidence type="ECO:0000256" key="9">
    <source>
        <dbReference type="ARBA" id="ARBA00023136"/>
    </source>
</evidence>
<dbReference type="SUPFAM" id="SSF52540">
    <property type="entry name" value="P-loop containing nucleoside triphosphate hydrolases"/>
    <property type="match status" value="1"/>
</dbReference>
<dbReference type="GO" id="GO:0005524">
    <property type="term" value="F:ATP binding"/>
    <property type="evidence" value="ECO:0007669"/>
    <property type="project" value="UniProtKB-KW"/>
</dbReference>
<dbReference type="Proteomes" id="UP001595909">
    <property type="component" value="Unassembled WGS sequence"/>
</dbReference>
<keyword evidence="12" id="KW-1185">Reference proteome</keyword>